<proteinExistence type="predicted"/>
<protein>
    <recommendedName>
        <fullName evidence="1">methylmalonate-semialdehyde dehydrogenase (CoA acylating)</fullName>
        <ecNumber evidence="1">1.2.1.27</ecNumber>
    </recommendedName>
</protein>
<dbReference type="InterPro" id="IPR016163">
    <property type="entry name" value="Ald_DH_C"/>
</dbReference>
<sequence>METVANFINGKCVFSCGNSVTSGSPRAQAIFNSATGEPIRQVMMSTAQETEQAITAAQQAFASWSRQAPLKRARVMFRFKSLLEQHLDALAQLISEEHGKVYSDAVGELTRGLEVVEFACGIPHLQKGEHSANVGTGVDNHSLMQPLGVCVGITPFNFPAMVPMWMFPIALATGNTFVLKPSEKDPSLAVRLAQLLTEAGLPDGVFNVVQGDKTAVDVLLTDPRVQAVSFVGSTPIAEYIYQTASAHGKRCQALGGAKNHCILMPDADMDMAASAIMGAAYGAAGERCMALSVVLAVGDETADNLCARLEQQISTLRVGPGLAQEPENDMGPLISAPHRAKVLGYIDSGVAQKATLRIDGRGLKVAGHEQGYFVGPTLFDHVTPAMTIYQEEIFGPVLSVVRIADYRSAVDLINRHEYGNGTAIFTRDGGTARRFCEEVQVGMVGVNVPIPVPVAFHSFGGWKRSIFGPLNVHGNDGVRFYTRMKTITARWPEAQHDQGAAFSMPTLG</sequence>
<evidence type="ECO:0000259" key="4">
    <source>
        <dbReference type="Pfam" id="PF00171"/>
    </source>
</evidence>
<dbReference type="AlphaFoldDB" id="A0A0E1NPF5"/>
<dbReference type="GO" id="GO:0006574">
    <property type="term" value="P:L-valine catabolic process"/>
    <property type="evidence" value="ECO:0007669"/>
    <property type="project" value="TreeGrafter"/>
</dbReference>
<dbReference type="GO" id="GO:0004491">
    <property type="term" value="F:methylmalonate-semialdehyde dehydrogenase (acylating, NAD) activity"/>
    <property type="evidence" value="ECO:0007669"/>
    <property type="project" value="UniProtKB-EC"/>
</dbReference>
<dbReference type="PATRIC" id="fig|360102.15.peg.1179"/>
<dbReference type="Gene3D" id="3.40.605.10">
    <property type="entry name" value="Aldehyde Dehydrogenase, Chain A, domain 1"/>
    <property type="match status" value="1"/>
</dbReference>
<dbReference type="GO" id="GO:0006210">
    <property type="term" value="P:thymine catabolic process"/>
    <property type="evidence" value="ECO:0007669"/>
    <property type="project" value="TreeGrafter"/>
</dbReference>
<dbReference type="InterPro" id="IPR015590">
    <property type="entry name" value="Aldehyde_DH_dom"/>
</dbReference>
<name>A0A0E1NPF5_YERPA</name>
<dbReference type="InterPro" id="IPR010061">
    <property type="entry name" value="MeMal-semiAld_DH"/>
</dbReference>
<dbReference type="SUPFAM" id="SSF53720">
    <property type="entry name" value="ALDH-like"/>
    <property type="match status" value="1"/>
</dbReference>
<feature type="domain" description="Aldehyde dehydrogenase" evidence="4">
    <location>
        <begin position="26"/>
        <end position="487"/>
    </location>
</feature>
<dbReference type="Gene3D" id="3.40.309.10">
    <property type="entry name" value="Aldehyde Dehydrogenase, Chain A, domain 2"/>
    <property type="match status" value="1"/>
</dbReference>
<dbReference type="HOGENOM" id="CLU_005391_1_10_6"/>
<dbReference type="RefSeq" id="WP_002210297.1">
    <property type="nucleotide sequence ID" value="NC_008150.1"/>
</dbReference>
<dbReference type="InterPro" id="IPR016161">
    <property type="entry name" value="Ald_DH/histidinol_DH"/>
</dbReference>
<dbReference type="FunFam" id="3.40.309.10:FF:000002">
    <property type="entry name" value="Methylmalonate-semialdehyde dehydrogenase (Acylating)"/>
    <property type="match status" value="1"/>
</dbReference>
<evidence type="ECO:0000256" key="3">
    <source>
        <dbReference type="ARBA" id="ARBA00023027"/>
    </source>
</evidence>
<evidence type="ECO:0000256" key="1">
    <source>
        <dbReference type="ARBA" id="ARBA00013048"/>
    </source>
</evidence>
<keyword evidence="2 5" id="KW-0560">Oxidoreductase</keyword>
<dbReference type="EC" id="1.2.1.27" evidence="1"/>
<dbReference type="CDD" id="cd07085">
    <property type="entry name" value="ALDH_F6_MMSDH"/>
    <property type="match status" value="1"/>
</dbReference>
<dbReference type="Proteomes" id="UP000001971">
    <property type="component" value="Chromosome"/>
</dbReference>
<dbReference type="PROSITE" id="PS00070">
    <property type="entry name" value="ALDEHYDE_DEHYDR_CYS"/>
    <property type="match status" value="1"/>
</dbReference>
<dbReference type="PANTHER" id="PTHR43866:SF4">
    <property type="entry name" value="MALONATE-SEMIALDEHYDE DEHYDROGENASE"/>
    <property type="match status" value="1"/>
</dbReference>
<accession>A0A0E1NPF5</accession>
<reference evidence="5 6" key="1">
    <citation type="journal article" date="2006" name="J. Bacteriol.">
        <title>Complete genome sequence of Yersinia pestis strains Antiqua and Nepal516: evidence of gene reduction in an emerging pathogen.</title>
        <authorList>
            <person name="Chain P.S."/>
            <person name="Hu P."/>
            <person name="Malfatti S.A."/>
            <person name="Radnedge L."/>
            <person name="Larimer F."/>
            <person name="Vergez L.M."/>
            <person name="Worsham P."/>
            <person name="Chu M.C."/>
            <person name="Andersen G.L."/>
        </authorList>
    </citation>
    <scope>NUCLEOTIDE SEQUENCE [LARGE SCALE GENOMIC DNA]</scope>
    <source>
        <strain evidence="5 6">Antiqua</strain>
    </source>
</reference>
<organism evidence="5 6">
    <name type="scientific">Yersinia pestis bv. Antiqua (strain Antiqua)</name>
    <dbReference type="NCBI Taxonomy" id="360102"/>
    <lineage>
        <taxon>Bacteria</taxon>
        <taxon>Pseudomonadati</taxon>
        <taxon>Pseudomonadota</taxon>
        <taxon>Gammaproteobacteria</taxon>
        <taxon>Enterobacterales</taxon>
        <taxon>Yersiniaceae</taxon>
        <taxon>Yersinia</taxon>
    </lineage>
</organism>
<dbReference type="InterPro" id="IPR016160">
    <property type="entry name" value="Ald_DH_CS_CYS"/>
</dbReference>
<dbReference type="GeneID" id="57976116"/>
<evidence type="ECO:0000256" key="2">
    <source>
        <dbReference type="ARBA" id="ARBA00023002"/>
    </source>
</evidence>
<dbReference type="PANTHER" id="PTHR43866">
    <property type="entry name" value="MALONATE-SEMIALDEHYDE DEHYDROGENASE"/>
    <property type="match status" value="1"/>
</dbReference>
<dbReference type="KEGG" id="ypa:YPA_2524"/>
<dbReference type="InterPro" id="IPR016162">
    <property type="entry name" value="Ald_DH_N"/>
</dbReference>
<keyword evidence="3" id="KW-0520">NAD</keyword>
<dbReference type="FunFam" id="3.40.605.10:FF:000003">
    <property type="entry name" value="Methylmalonate-semialdehyde dehydrogenase [acylating]"/>
    <property type="match status" value="1"/>
</dbReference>
<dbReference type="NCBIfam" id="TIGR01722">
    <property type="entry name" value="MMSDH"/>
    <property type="match status" value="1"/>
</dbReference>
<dbReference type="EMBL" id="CP000308">
    <property type="protein sequence ID" value="ABG14488.1"/>
    <property type="molecule type" value="Genomic_DNA"/>
</dbReference>
<evidence type="ECO:0000313" key="6">
    <source>
        <dbReference type="Proteomes" id="UP000001971"/>
    </source>
</evidence>
<evidence type="ECO:0000313" key="5">
    <source>
        <dbReference type="EMBL" id="ABG14488.1"/>
    </source>
</evidence>
<gene>
    <name evidence="5" type="ordered locus">YPA_2524</name>
</gene>
<dbReference type="Pfam" id="PF00171">
    <property type="entry name" value="Aldedh"/>
    <property type="match status" value="1"/>
</dbReference>